<dbReference type="AlphaFoldDB" id="A0A1Y1W5G0"/>
<reference evidence="3 4" key="1">
    <citation type="submission" date="2016-07" db="EMBL/GenBank/DDBJ databases">
        <title>Pervasive Adenine N6-methylation of Active Genes in Fungi.</title>
        <authorList>
            <consortium name="DOE Joint Genome Institute"/>
            <person name="Mondo S.J."/>
            <person name="Dannebaum R.O."/>
            <person name="Kuo R.C."/>
            <person name="Labutti K."/>
            <person name="Haridas S."/>
            <person name="Kuo A."/>
            <person name="Salamov A."/>
            <person name="Ahrendt S.R."/>
            <person name="Lipzen A."/>
            <person name="Sullivan W."/>
            <person name="Andreopoulos W.B."/>
            <person name="Clum A."/>
            <person name="Lindquist E."/>
            <person name="Daum C."/>
            <person name="Ramamoorthy G.K."/>
            <person name="Gryganskyi A."/>
            <person name="Culley D."/>
            <person name="Magnuson J.K."/>
            <person name="James T.Y."/>
            <person name="O'Malley M.A."/>
            <person name="Stajich J.E."/>
            <person name="Spatafora J.W."/>
            <person name="Visel A."/>
            <person name="Grigoriev I.V."/>
        </authorList>
    </citation>
    <scope>NUCLEOTIDE SEQUENCE [LARGE SCALE GENOMIC DNA]</scope>
    <source>
        <strain evidence="3 4">ATCC 12442</strain>
    </source>
</reference>
<proteinExistence type="predicted"/>
<dbReference type="Proteomes" id="UP000193922">
    <property type="component" value="Unassembled WGS sequence"/>
</dbReference>
<dbReference type="Gene3D" id="1.25.40.10">
    <property type="entry name" value="Tetratricopeptide repeat domain"/>
    <property type="match status" value="1"/>
</dbReference>
<comment type="caution">
    <text evidence="3">The sequence shown here is derived from an EMBL/GenBank/DDBJ whole genome shotgun (WGS) entry which is preliminary data.</text>
</comment>
<dbReference type="OrthoDB" id="69928at2759"/>
<feature type="domain" description="PIN" evidence="2">
    <location>
        <begin position="526"/>
        <end position="649"/>
    </location>
</feature>
<dbReference type="RefSeq" id="XP_040742529.1">
    <property type="nucleotide sequence ID" value="XM_040889799.1"/>
</dbReference>
<keyword evidence="4" id="KW-1185">Reference proteome</keyword>
<keyword evidence="1" id="KW-0472">Membrane</keyword>
<evidence type="ECO:0000313" key="3">
    <source>
        <dbReference type="EMBL" id="ORX68747.1"/>
    </source>
</evidence>
<keyword evidence="1" id="KW-1133">Transmembrane helix</keyword>
<organism evidence="3 4">
    <name type="scientific">Linderina pennispora</name>
    <dbReference type="NCBI Taxonomy" id="61395"/>
    <lineage>
        <taxon>Eukaryota</taxon>
        <taxon>Fungi</taxon>
        <taxon>Fungi incertae sedis</taxon>
        <taxon>Zoopagomycota</taxon>
        <taxon>Kickxellomycotina</taxon>
        <taxon>Kickxellomycetes</taxon>
        <taxon>Kickxellales</taxon>
        <taxon>Kickxellaceae</taxon>
        <taxon>Linderina</taxon>
    </lineage>
</organism>
<keyword evidence="1" id="KW-0812">Transmembrane</keyword>
<dbReference type="InterPro" id="IPR011990">
    <property type="entry name" value="TPR-like_helical_dom_sf"/>
</dbReference>
<dbReference type="EMBL" id="MCFD01000009">
    <property type="protein sequence ID" value="ORX68747.1"/>
    <property type="molecule type" value="Genomic_DNA"/>
</dbReference>
<dbReference type="Pfam" id="PF13638">
    <property type="entry name" value="PIN_4"/>
    <property type="match status" value="1"/>
</dbReference>
<evidence type="ECO:0000259" key="2">
    <source>
        <dbReference type="Pfam" id="PF13638"/>
    </source>
</evidence>
<accession>A0A1Y1W5G0</accession>
<evidence type="ECO:0000313" key="4">
    <source>
        <dbReference type="Proteomes" id="UP000193922"/>
    </source>
</evidence>
<dbReference type="GeneID" id="63806447"/>
<gene>
    <name evidence="3" type="ORF">DL89DRAFT_284814</name>
</gene>
<evidence type="ECO:0000256" key="1">
    <source>
        <dbReference type="SAM" id="Phobius"/>
    </source>
</evidence>
<feature type="transmembrane region" description="Helical" evidence="1">
    <location>
        <begin position="661"/>
        <end position="684"/>
    </location>
</feature>
<protein>
    <recommendedName>
        <fullName evidence="2">PIN domain-containing protein</fullName>
    </recommendedName>
</protein>
<dbReference type="Gene3D" id="3.40.50.1010">
    <property type="entry name" value="5'-nuclease"/>
    <property type="match status" value="1"/>
</dbReference>
<dbReference type="InterPro" id="IPR002716">
    <property type="entry name" value="PIN_dom"/>
</dbReference>
<name>A0A1Y1W5G0_9FUNG</name>
<sequence length="691" mass="77397">MHPEEALRTDFSRRCEDAAGRAHSTYQHLDTCTTAQQLTDAWTTASLQRHLVQDECEDLIMAHPDLANACQADKTLWRLRLLHADQRMPQAPAPARRQHLRRRLRSQHHWWAMTLNALLCEAVGYMQPLFVLQVGAHKDTSLQSAIRYSDLYVHEMPLPDTSTFIALARSAYMCAQAMHFDSGRVCEQMALLAMYENDAMGMMFWQICALCYADRLPVRNKSMLLAMLLPGRSADRPPSVEQLVMELAYAILCTSESHMKTQYEALQLALQADTAGCGLGGRLPCQHYHGGPAHMGAYCRAPLTQAASLCPAGSGQWRVRHLRAHESWLCGPTSGALARTSRPPWQHQVSRAFSPASNPCLRSSPLQRDLNYEEILDLPVMHLSAKLPVVFTGKSKPGARTNASVSSYASSDIENLPLWAHDTLSVALARTQTTLLAFARRAVLPFLTWDTDGDLAVESAQVREQRQRQITQAIEDKRLNEGLRAKHAELRRASTPIRAHSPVLVPDFDSWCFHLPALRGWLRTHHSTLVFCMAVLELIDQAKRDSCIGYRARAVSQFIDSTRTWENSSVILQAPRQQLDNWPCSALYMLSDDPMDEDEGRPDVEEVPEAHRGVLSCALYFAHVVEPARGAVLVTDDEELAFYAAWFGIDLYARHKVSSSLAIWELHLALKIAIFLSIIAVSLVKDILATA</sequence>